<dbReference type="EMBL" id="JWZT01001065">
    <property type="protein sequence ID" value="KII72948.1"/>
    <property type="molecule type" value="Genomic_DNA"/>
</dbReference>
<protein>
    <submittedName>
        <fullName evidence="1">Uncharacterized protein</fullName>
    </submittedName>
</protein>
<dbReference type="AlphaFoldDB" id="A0A0C2JU91"/>
<name>A0A0C2JU91_THEKT</name>
<sequence length="100" mass="11434">MDPPSLTNNKDLFFIKPCLRLTFLTFSIYIYFPSKRIKEPVSTNHPNIQYVSHCESNTIHEFIETQSSIGGVKCTFCPVPRMCTYPELTVTESVLSKVVN</sequence>
<keyword evidence="2" id="KW-1185">Reference proteome</keyword>
<proteinExistence type="predicted"/>
<evidence type="ECO:0000313" key="1">
    <source>
        <dbReference type="EMBL" id="KII72948.1"/>
    </source>
</evidence>
<evidence type="ECO:0000313" key="2">
    <source>
        <dbReference type="Proteomes" id="UP000031668"/>
    </source>
</evidence>
<accession>A0A0C2JU91</accession>
<dbReference type="Proteomes" id="UP000031668">
    <property type="component" value="Unassembled WGS sequence"/>
</dbReference>
<reference evidence="1 2" key="1">
    <citation type="journal article" date="2014" name="Genome Biol. Evol.">
        <title>The genome of the myxosporean Thelohanellus kitauei shows adaptations to nutrient acquisition within its fish host.</title>
        <authorList>
            <person name="Yang Y."/>
            <person name="Xiong J."/>
            <person name="Zhou Z."/>
            <person name="Huo F."/>
            <person name="Miao W."/>
            <person name="Ran C."/>
            <person name="Liu Y."/>
            <person name="Zhang J."/>
            <person name="Feng J."/>
            <person name="Wang M."/>
            <person name="Wang M."/>
            <person name="Wang L."/>
            <person name="Yao B."/>
        </authorList>
    </citation>
    <scope>NUCLEOTIDE SEQUENCE [LARGE SCALE GENOMIC DNA]</scope>
    <source>
        <strain evidence="1">Wuqing</strain>
    </source>
</reference>
<organism evidence="1 2">
    <name type="scientific">Thelohanellus kitauei</name>
    <name type="common">Myxosporean</name>
    <dbReference type="NCBI Taxonomy" id="669202"/>
    <lineage>
        <taxon>Eukaryota</taxon>
        <taxon>Metazoa</taxon>
        <taxon>Cnidaria</taxon>
        <taxon>Myxozoa</taxon>
        <taxon>Myxosporea</taxon>
        <taxon>Bivalvulida</taxon>
        <taxon>Platysporina</taxon>
        <taxon>Myxobolidae</taxon>
        <taxon>Thelohanellus</taxon>
    </lineage>
</organism>
<comment type="caution">
    <text evidence="1">The sequence shown here is derived from an EMBL/GenBank/DDBJ whole genome shotgun (WGS) entry which is preliminary data.</text>
</comment>
<gene>
    <name evidence="1" type="ORF">RF11_08460</name>
</gene>